<reference evidence="1 2" key="1">
    <citation type="submission" date="2019-04" db="EMBL/GenBank/DDBJ databases">
        <title>Microbes associate with the intestines of laboratory mice.</title>
        <authorList>
            <person name="Navarre W."/>
            <person name="Wong E."/>
            <person name="Huang K.C."/>
            <person name="Tropini C."/>
            <person name="Ng K."/>
            <person name="Yu B."/>
        </authorList>
    </citation>
    <scope>NUCLEOTIDE SEQUENCE [LARGE SCALE GENOMIC DNA]</scope>
    <source>
        <strain evidence="1 2">NM80_B27</strain>
    </source>
</reference>
<dbReference type="Proteomes" id="UP000308978">
    <property type="component" value="Unassembled WGS sequence"/>
</dbReference>
<comment type="caution">
    <text evidence="1">The sequence shown here is derived from an EMBL/GenBank/DDBJ whole genome shotgun (WGS) entry which is preliminary data.</text>
</comment>
<accession>A0A4S4G6E0</accession>
<gene>
    <name evidence="1" type="ORF">E5986_01460</name>
</gene>
<evidence type="ECO:0000313" key="2">
    <source>
        <dbReference type="Proteomes" id="UP000308978"/>
    </source>
</evidence>
<evidence type="ECO:0000313" key="1">
    <source>
        <dbReference type="EMBL" id="THG38983.1"/>
    </source>
</evidence>
<protein>
    <submittedName>
        <fullName evidence="1">Uncharacterized protein</fullName>
    </submittedName>
</protein>
<dbReference type="RefSeq" id="WP_136432689.1">
    <property type="nucleotide sequence ID" value="NZ_JAAWMV010000014.1"/>
</dbReference>
<dbReference type="AlphaFoldDB" id="A0A4S4G6E0"/>
<proteinExistence type="predicted"/>
<sequence length="229" mass="25785">MEERIKTEETEKNLRECHEVQQCEARPRAAWEPVPAGSFNVFLLFNLEAAWDEGHCILALGPVGGPFETYSYYRHSTKLEAPGIMACLRDPMTFAALEQASGWIVHGEPGNWWNEHVNCAIALTCDEVSFNGVRAYAEQRRRHPGTYNLVTYNCLTFCDDALRAGGIRLTTLSGRAVRTIIPKDAFKDVDDVRGARPFQAWKYWFPLGEPPADGLRTIQDAPGQDKPLE</sequence>
<dbReference type="EMBL" id="SSTJ01000001">
    <property type="protein sequence ID" value="THG38983.1"/>
    <property type="molecule type" value="Genomic_DNA"/>
</dbReference>
<name>A0A4S4G6E0_9ACTN</name>
<organism evidence="1 2">
    <name type="scientific">Adlercreutzia caecimuris</name>
    <dbReference type="NCBI Taxonomy" id="671266"/>
    <lineage>
        <taxon>Bacteria</taxon>
        <taxon>Bacillati</taxon>
        <taxon>Actinomycetota</taxon>
        <taxon>Coriobacteriia</taxon>
        <taxon>Eggerthellales</taxon>
        <taxon>Eggerthellaceae</taxon>
        <taxon>Adlercreutzia</taxon>
    </lineage>
</organism>